<feature type="region of interest" description="Disordered" evidence="2">
    <location>
        <begin position="595"/>
        <end position="626"/>
    </location>
</feature>
<evidence type="ECO:0000259" key="3">
    <source>
        <dbReference type="Pfam" id="PF10193"/>
    </source>
</evidence>
<dbReference type="PANTHER" id="PTHR15830">
    <property type="entry name" value="TELOMERE LENGTH REGULATION PROTEIN TEL2 FAMILY MEMBER"/>
    <property type="match status" value="1"/>
</dbReference>
<comment type="similarity">
    <text evidence="1">Belongs to the TEL2 family.</text>
</comment>
<reference evidence="4" key="1">
    <citation type="submission" date="2023-11" db="EMBL/GenBank/DDBJ databases">
        <authorList>
            <person name="Alioto T."/>
            <person name="Alioto T."/>
            <person name="Gomez Garrido J."/>
        </authorList>
    </citation>
    <scope>NUCLEOTIDE SEQUENCE</scope>
</reference>
<dbReference type="Pfam" id="PF10193">
    <property type="entry name" value="Telomere_reg-2"/>
    <property type="match status" value="1"/>
</dbReference>
<dbReference type="PANTHER" id="PTHR15830:SF10">
    <property type="entry name" value="TELOMERE LENGTH REGULATION PROTEIN TEL2 HOMOLOG"/>
    <property type="match status" value="1"/>
</dbReference>
<dbReference type="InterPro" id="IPR038528">
    <property type="entry name" value="TEL2_C_sf"/>
</dbReference>
<dbReference type="GO" id="GO:0042162">
    <property type="term" value="F:telomeric DNA binding"/>
    <property type="evidence" value="ECO:0007669"/>
    <property type="project" value="TreeGrafter"/>
</dbReference>
<dbReference type="InterPro" id="IPR019337">
    <property type="entry name" value="Telomere_length_regulation_dom"/>
</dbReference>
<feature type="region of interest" description="Disordered" evidence="2">
    <location>
        <begin position="1"/>
        <end position="64"/>
    </location>
</feature>
<feature type="domain" description="Telomere length regulation protein conserved" evidence="3">
    <location>
        <begin position="632"/>
        <end position="742"/>
    </location>
</feature>
<proteinExistence type="inferred from homology"/>
<protein>
    <submittedName>
        <fullName evidence="4">DNA replication checkpoint tel2</fullName>
    </submittedName>
</protein>
<evidence type="ECO:0000313" key="4">
    <source>
        <dbReference type="EMBL" id="CAK4034098.1"/>
    </source>
</evidence>
<dbReference type="AlphaFoldDB" id="A0AAI8Z7Z5"/>
<dbReference type="InterPro" id="IPR016024">
    <property type="entry name" value="ARM-type_fold"/>
</dbReference>
<feature type="compositionally biased region" description="Polar residues" evidence="2">
    <location>
        <begin position="39"/>
        <end position="55"/>
    </location>
</feature>
<evidence type="ECO:0000256" key="1">
    <source>
        <dbReference type="ARBA" id="ARBA00006133"/>
    </source>
</evidence>
<gene>
    <name evidence="4" type="ORF">LECACI_7A009256</name>
</gene>
<dbReference type="GO" id="GO:0051879">
    <property type="term" value="F:Hsp90 protein binding"/>
    <property type="evidence" value="ECO:0007669"/>
    <property type="project" value="TreeGrafter"/>
</dbReference>
<dbReference type="EMBL" id="CAVMBE010000104">
    <property type="protein sequence ID" value="CAK4034098.1"/>
    <property type="molecule type" value="Genomic_DNA"/>
</dbReference>
<dbReference type="Proteomes" id="UP001296104">
    <property type="component" value="Unassembled WGS sequence"/>
</dbReference>
<comment type="caution">
    <text evidence="4">The sequence shown here is derived from an EMBL/GenBank/DDBJ whole genome shotgun (WGS) entry which is preliminary data.</text>
</comment>
<organism evidence="4 5">
    <name type="scientific">Lecanosticta acicola</name>
    <dbReference type="NCBI Taxonomy" id="111012"/>
    <lineage>
        <taxon>Eukaryota</taxon>
        <taxon>Fungi</taxon>
        <taxon>Dikarya</taxon>
        <taxon>Ascomycota</taxon>
        <taxon>Pezizomycotina</taxon>
        <taxon>Dothideomycetes</taxon>
        <taxon>Dothideomycetidae</taxon>
        <taxon>Mycosphaerellales</taxon>
        <taxon>Mycosphaerellaceae</taxon>
        <taxon>Lecanosticta</taxon>
    </lineage>
</organism>
<evidence type="ECO:0000256" key="2">
    <source>
        <dbReference type="SAM" id="MobiDB-lite"/>
    </source>
</evidence>
<dbReference type="SUPFAM" id="SSF48371">
    <property type="entry name" value="ARM repeat"/>
    <property type="match status" value="1"/>
</dbReference>
<sequence length="1011" mass="111609">MEDFLTAVKTVHKNTADEQAEPALKEISSQPARKDVEQTVATSSSKGDEGSSATKRTSESCDTPEKALQLLKSEPDPDSLIRTLRNLRSKEGFSANFDIRIPGPLQAQIIGSIVGRIVPTFWHAFTEKNRDLIASCLRSVAGANAVVARMRLLCDSQTTSTNIVELRDLLQVLESIFAGDDFVHTIWSGLSRASTNDTQRSMLWKEFVNLVGSGKIISTAARSEDVLKGDDTVAKPMWLSNGPGFSAWLGRNIAHLLMETRRDDHVVPAADKFAAELLAKSLSLGYPVPLVKELFIQFIRRISHGEDGNASFCGLVRLLPSYGKRQLIENTLRWLSTVYDPECERRAEELSKSKPAVSAQAALISSLCASDASLKQLLIEFLGDCTLLTAMTFELRRACIVVLSSIAADDLQPLLEKLMTTFGGTLFINHTPILQQEAMAQVIVLTAGYLHRTTPIAVLMTARSSSHMQGVSSRLDSTNSKARWLGMICGTAFSSLVDKGGSKMSFGTEDMQTNEAKWYLELVNIKDEVGRLEDLEKLVKLQEVPQIRKKRIQQRAPTKRLPVVDGKQTFGPLRPPAPAQTEVIGEKIAEIFDDGEDDDEDEDLKPHAKPDSDPEDSDEDATLVNRNKSRAPVYIRDLMRMLKDDQNHDRFQMGIRHASALIRRKTHFGGEVKDHAEEIALILCDLQDPFQTDDFDELKLQALIAILLSDVDTMAPWLSKQAFFGDYSLSQRCIMLSALGLGGRELAGFKDQDSLNPTLPSSATSFPSRRLPSHLHAIYSPTNASVKRLEAASKNVEHQMMKPLALSAADKTTSHLDAVKVRTFSSRMAVERTKRKPAPNQLAKILGSGFFFPLLSRYQQEISAYGQSSVFASASFLLVTFLKTLALLLHASGPATMDLAEITAAFWDLLLSLRVQAISDISVLQAVLFALLTLLEVNSDAKQRIVQETPKQLMETQQWVDLVFERTGGGALITEGSEDETRVRTLSAGVLVKTREIIEAYQKSLTGFAYG</sequence>
<dbReference type="GO" id="GO:0005829">
    <property type="term" value="C:cytosol"/>
    <property type="evidence" value="ECO:0007669"/>
    <property type="project" value="TreeGrafter"/>
</dbReference>
<dbReference type="InterPro" id="IPR051970">
    <property type="entry name" value="TEL2_Regulation"/>
</dbReference>
<evidence type="ECO:0000313" key="5">
    <source>
        <dbReference type="Proteomes" id="UP001296104"/>
    </source>
</evidence>
<keyword evidence="5" id="KW-1185">Reference proteome</keyword>
<dbReference type="Gene3D" id="1.25.40.720">
    <property type="entry name" value="Telomere length regulation protein 2, C-terminal domain"/>
    <property type="match status" value="2"/>
</dbReference>
<accession>A0AAI8Z7Z5</accession>
<dbReference type="GO" id="GO:0051083">
    <property type="term" value="P:'de novo' cotranslational protein folding"/>
    <property type="evidence" value="ECO:0007669"/>
    <property type="project" value="TreeGrafter"/>
</dbReference>
<name>A0AAI8Z7Z5_9PEZI</name>